<comment type="subcellular location">
    <subcellularLocation>
        <location evidence="1">Cytoplasm</location>
        <location evidence="1">Cytoskeleton</location>
    </subcellularLocation>
</comment>
<dbReference type="AlphaFoldDB" id="A0AAD9QL51"/>
<feature type="compositionally biased region" description="Basic and acidic residues" evidence="6">
    <location>
        <begin position="1"/>
        <end position="13"/>
    </location>
</feature>
<keyword evidence="4" id="KW-0597">Phosphoprotein</keyword>
<keyword evidence="3" id="KW-0963">Cytoplasm</keyword>
<evidence type="ECO:0000256" key="4">
    <source>
        <dbReference type="ARBA" id="ARBA00022553"/>
    </source>
</evidence>
<feature type="domain" description="Cytoskeleton-associated protein 2 C-terminal" evidence="7">
    <location>
        <begin position="260"/>
        <end position="454"/>
    </location>
</feature>
<keyword evidence="9" id="KW-1185">Reference proteome</keyword>
<evidence type="ECO:0000256" key="1">
    <source>
        <dbReference type="ARBA" id="ARBA00004245"/>
    </source>
</evidence>
<evidence type="ECO:0000313" key="8">
    <source>
        <dbReference type="EMBL" id="KAK2563310.1"/>
    </source>
</evidence>
<proteinExistence type="inferred from homology"/>
<feature type="compositionally biased region" description="Basic and acidic residues" evidence="6">
    <location>
        <begin position="91"/>
        <end position="111"/>
    </location>
</feature>
<feature type="region of interest" description="Disordered" evidence="6">
    <location>
        <begin position="76"/>
        <end position="111"/>
    </location>
</feature>
<dbReference type="PANTHER" id="PTHR47078">
    <property type="entry name" value="CYTOSKELETON-ASSOCIATED PROTEIN 2-LIKE"/>
    <property type="match status" value="1"/>
</dbReference>
<keyword evidence="5" id="KW-0206">Cytoskeleton</keyword>
<evidence type="ECO:0000256" key="2">
    <source>
        <dbReference type="ARBA" id="ARBA00009468"/>
    </source>
</evidence>
<name>A0AAD9QL51_ACRCE</name>
<accession>A0AAD9QL51</accession>
<protein>
    <submittedName>
        <fullName evidence="8">Cytoskeleton-associated protein 2-like</fullName>
    </submittedName>
</protein>
<dbReference type="GO" id="GO:0005829">
    <property type="term" value="C:cytosol"/>
    <property type="evidence" value="ECO:0007669"/>
    <property type="project" value="TreeGrafter"/>
</dbReference>
<comment type="similarity">
    <text evidence="2">Belongs to the CKAP2 family.</text>
</comment>
<evidence type="ECO:0000259" key="7">
    <source>
        <dbReference type="Pfam" id="PF15297"/>
    </source>
</evidence>
<organism evidence="8 9">
    <name type="scientific">Acropora cervicornis</name>
    <name type="common">Staghorn coral</name>
    <dbReference type="NCBI Taxonomy" id="6130"/>
    <lineage>
        <taxon>Eukaryota</taxon>
        <taxon>Metazoa</taxon>
        <taxon>Cnidaria</taxon>
        <taxon>Anthozoa</taxon>
        <taxon>Hexacorallia</taxon>
        <taxon>Scleractinia</taxon>
        <taxon>Astrocoeniina</taxon>
        <taxon>Acroporidae</taxon>
        <taxon>Acropora</taxon>
    </lineage>
</organism>
<dbReference type="GO" id="GO:0005813">
    <property type="term" value="C:centrosome"/>
    <property type="evidence" value="ECO:0007669"/>
    <property type="project" value="TreeGrafter"/>
</dbReference>
<sequence length="564" mass="64958">MAESHADVSHRSSDIQIDSTDALREKLEKWRCMKGKRCRASQDATNVYSRSRSAVAIGLPRNNKFFATRSSSSASVTLFNSKNDKKRRKTEPHVPSRHETMKPQDQTRYRRMSDDLEDSICAKNRGETFLLEEKNTSPNVTTVNKKSYKDKSLSMSERLRLWRAEKRKSNPEKAILTATKVKRKSVIKEHVSKYHNLDKENGRFCTPASSKPLSRTQTKSTIKKTRFVTPSCNRNMTVRQSTSQCDKKSPGRTVNVADTSVEASGKNENAKSYKDKSLEMRERLELWLAEKGKTPKYKTPAPVKKSRISQQQNMFEKKRLSFDCCADHDNAQMGQFSGISPCEVENIEERLEECLLQLEKTDCDTQKVAAQLDLCKSFCPHIPQLANYWLCQAKIAQQQRDYNRVVCLYEQALVFKAQPESILKDAVCDFVKFMREDENQEEAPQETEQVPESPTNEFKCGDKKIALKEFNSSIIKFCLAEATPYRRKFKQTFGKSILTPVRRSVRLEQVNFQHPPMLQEHDLTVRRLSELPEDTQQNLLFKPNFAIDAELNEAWSKLQLDYTG</sequence>
<comment type="caution">
    <text evidence="8">The sequence shown here is derived from an EMBL/GenBank/DDBJ whole genome shotgun (WGS) entry which is preliminary data.</text>
</comment>
<dbReference type="Proteomes" id="UP001249851">
    <property type="component" value="Unassembled WGS sequence"/>
</dbReference>
<evidence type="ECO:0000256" key="5">
    <source>
        <dbReference type="ARBA" id="ARBA00023212"/>
    </source>
</evidence>
<reference evidence="8" key="1">
    <citation type="journal article" date="2023" name="G3 (Bethesda)">
        <title>Whole genome assembly and annotation of the endangered Caribbean coral Acropora cervicornis.</title>
        <authorList>
            <person name="Selwyn J.D."/>
            <person name="Vollmer S.V."/>
        </authorList>
    </citation>
    <scope>NUCLEOTIDE SEQUENCE</scope>
    <source>
        <strain evidence="8">K2</strain>
    </source>
</reference>
<evidence type="ECO:0000256" key="6">
    <source>
        <dbReference type="SAM" id="MobiDB-lite"/>
    </source>
</evidence>
<gene>
    <name evidence="8" type="ORF">P5673_013682</name>
</gene>
<reference evidence="8" key="2">
    <citation type="journal article" date="2023" name="Science">
        <title>Genomic signatures of disease resistance in endangered staghorn corals.</title>
        <authorList>
            <person name="Vollmer S.V."/>
            <person name="Selwyn J.D."/>
            <person name="Despard B.A."/>
            <person name="Roesel C.L."/>
        </authorList>
    </citation>
    <scope>NUCLEOTIDE SEQUENCE</scope>
    <source>
        <strain evidence="8">K2</strain>
    </source>
</reference>
<evidence type="ECO:0000313" key="9">
    <source>
        <dbReference type="Proteomes" id="UP001249851"/>
    </source>
</evidence>
<dbReference type="GO" id="GO:0072686">
    <property type="term" value="C:mitotic spindle"/>
    <property type="evidence" value="ECO:0007669"/>
    <property type="project" value="TreeGrafter"/>
</dbReference>
<feature type="region of interest" description="Disordered" evidence="6">
    <location>
        <begin position="1"/>
        <end position="20"/>
    </location>
</feature>
<dbReference type="Pfam" id="PF15297">
    <property type="entry name" value="CKAP2_C"/>
    <property type="match status" value="1"/>
</dbReference>
<evidence type="ECO:0000256" key="3">
    <source>
        <dbReference type="ARBA" id="ARBA00022490"/>
    </source>
</evidence>
<dbReference type="InterPro" id="IPR052855">
    <property type="entry name" value="CKAP2-like"/>
</dbReference>
<dbReference type="PANTHER" id="PTHR47078:SF1">
    <property type="entry name" value="CYTOSKELETON-ASSOCIATED PROTEIN 2-LIKE"/>
    <property type="match status" value="1"/>
</dbReference>
<dbReference type="InterPro" id="IPR029197">
    <property type="entry name" value="CKAP2_C"/>
</dbReference>
<dbReference type="EMBL" id="JARQWQ010000026">
    <property type="protein sequence ID" value="KAK2563310.1"/>
    <property type="molecule type" value="Genomic_DNA"/>
</dbReference>